<accession>A0A1D1ULJ4</accession>
<dbReference type="AlphaFoldDB" id="A0A1D1ULJ4"/>
<comment type="caution">
    <text evidence="2">The sequence shown here is derived from an EMBL/GenBank/DDBJ whole genome shotgun (WGS) entry which is preliminary data.</text>
</comment>
<evidence type="ECO:0000313" key="2">
    <source>
        <dbReference type="EMBL" id="GAU88512.1"/>
    </source>
</evidence>
<feature type="region of interest" description="Disordered" evidence="1">
    <location>
        <begin position="1"/>
        <end position="26"/>
    </location>
</feature>
<proteinExistence type="predicted"/>
<keyword evidence="3" id="KW-1185">Reference proteome</keyword>
<dbReference type="EMBL" id="BDGG01000001">
    <property type="protein sequence ID" value="GAU88512.1"/>
    <property type="molecule type" value="Genomic_DNA"/>
</dbReference>
<reference evidence="2 3" key="1">
    <citation type="journal article" date="2016" name="Nat. Commun.">
        <title>Extremotolerant tardigrade genome and improved radiotolerance of human cultured cells by tardigrade-unique protein.</title>
        <authorList>
            <person name="Hashimoto T."/>
            <person name="Horikawa D.D."/>
            <person name="Saito Y."/>
            <person name="Kuwahara H."/>
            <person name="Kozuka-Hata H."/>
            <person name="Shin-I T."/>
            <person name="Minakuchi Y."/>
            <person name="Ohishi K."/>
            <person name="Motoyama A."/>
            <person name="Aizu T."/>
            <person name="Enomoto A."/>
            <person name="Kondo K."/>
            <person name="Tanaka S."/>
            <person name="Hara Y."/>
            <person name="Koshikawa S."/>
            <person name="Sagara H."/>
            <person name="Miura T."/>
            <person name="Yokobori S."/>
            <person name="Miyagawa K."/>
            <person name="Suzuki Y."/>
            <person name="Kubo T."/>
            <person name="Oyama M."/>
            <person name="Kohara Y."/>
            <person name="Fujiyama A."/>
            <person name="Arakawa K."/>
            <person name="Katayama T."/>
            <person name="Toyoda A."/>
            <person name="Kunieda T."/>
        </authorList>
    </citation>
    <scope>NUCLEOTIDE SEQUENCE [LARGE SCALE GENOMIC DNA]</scope>
    <source>
        <strain evidence="2 3">YOKOZUNA-1</strain>
    </source>
</reference>
<gene>
    <name evidence="2" type="primary">RvY_01199-1</name>
    <name evidence="2" type="synonym">RvY_01199.1</name>
    <name evidence="2" type="ORF">RvY_01199</name>
</gene>
<protein>
    <submittedName>
        <fullName evidence="2">Uncharacterized protein</fullName>
    </submittedName>
</protein>
<evidence type="ECO:0000313" key="3">
    <source>
        <dbReference type="Proteomes" id="UP000186922"/>
    </source>
</evidence>
<dbReference type="Proteomes" id="UP000186922">
    <property type="component" value="Unassembled WGS sequence"/>
</dbReference>
<sequence length="84" mass="9260">MNQTPQSAKVVRAGSQIPSGGSKGKGATRLQRFHRAWILELTVIAYETRLAFVDHFCVIEARIGPEGNSIRCSGKEFPDTDQVE</sequence>
<organism evidence="2 3">
    <name type="scientific">Ramazzottius varieornatus</name>
    <name type="common">Water bear</name>
    <name type="synonym">Tardigrade</name>
    <dbReference type="NCBI Taxonomy" id="947166"/>
    <lineage>
        <taxon>Eukaryota</taxon>
        <taxon>Metazoa</taxon>
        <taxon>Ecdysozoa</taxon>
        <taxon>Tardigrada</taxon>
        <taxon>Eutardigrada</taxon>
        <taxon>Parachela</taxon>
        <taxon>Hypsibioidea</taxon>
        <taxon>Ramazzottiidae</taxon>
        <taxon>Ramazzottius</taxon>
    </lineage>
</organism>
<name>A0A1D1ULJ4_RAMVA</name>
<evidence type="ECO:0000256" key="1">
    <source>
        <dbReference type="SAM" id="MobiDB-lite"/>
    </source>
</evidence>